<feature type="domain" description="Band 7" evidence="7">
    <location>
        <begin position="54"/>
        <end position="233"/>
    </location>
</feature>
<dbReference type="Pfam" id="PF01145">
    <property type="entry name" value="Band_7"/>
    <property type="match status" value="1"/>
</dbReference>
<sequence length="348" mass="38990">MNEDLNNNDNFNKNSDKNDLKEQLNDIKAFMQKYLGGINIWIIVIAVITLWAAQGLHTIDEPEVGLVKRFGKHVRTVGPGLHYHIPAPVETVIPVDVKSVRKIEVGYETISPPPNPKYRSNKEEALMLTADNNIVHIEFAVQYKIQNAENYAFNVINARTLLKEMAEAVMREEVAKTNFEDIITTSRGEIAQSVHTGLQKLVNSYDTGMMVENVKLQDANPPQPVTAAFDDVNSAKENKENYINQATAYANEVIPQAEGKASHVVNKAEAYKQEKVARAEGDVAKFKNVLTEYKMGSKDVTRTRLYIEAMEEILPNTEKIILPKNEEGNSVLKLLDLNKLRNAGGESK</sequence>
<reference evidence="8 9" key="1">
    <citation type="submission" date="2019-03" db="EMBL/GenBank/DDBJ databases">
        <title>Subsurface microbial communities from deep shales in Ohio and West Virginia, USA.</title>
        <authorList>
            <person name="Wrighton K."/>
        </authorList>
    </citation>
    <scope>NUCLEOTIDE SEQUENCE [LARGE SCALE GENOMIC DNA]</scope>
    <source>
        <strain evidence="8 9">MA284_T2</strain>
    </source>
</reference>
<comment type="subunit">
    <text evidence="6">HflC and HflK may interact to form a multimeric complex.</text>
</comment>
<keyword evidence="8" id="KW-0645">Protease</keyword>
<dbReference type="InterPro" id="IPR010201">
    <property type="entry name" value="HflK"/>
</dbReference>
<dbReference type="GO" id="GO:0006508">
    <property type="term" value="P:proteolysis"/>
    <property type="evidence" value="ECO:0007669"/>
    <property type="project" value="UniProtKB-KW"/>
</dbReference>
<comment type="similarity">
    <text evidence="2 6">Belongs to the band 7/mec-2 family. HflK subfamily.</text>
</comment>
<evidence type="ECO:0000256" key="4">
    <source>
        <dbReference type="ARBA" id="ARBA00022989"/>
    </source>
</evidence>
<comment type="function">
    <text evidence="6">HflC and HflK could encode or regulate a protease.</text>
</comment>
<gene>
    <name evidence="8" type="ORF">DFR79_1083</name>
</gene>
<organism evidence="8 9">
    <name type="scientific">Halanaerobium saccharolyticum</name>
    <dbReference type="NCBI Taxonomy" id="43595"/>
    <lineage>
        <taxon>Bacteria</taxon>
        <taxon>Bacillati</taxon>
        <taxon>Bacillota</taxon>
        <taxon>Clostridia</taxon>
        <taxon>Halanaerobiales</taxon>
        <taxon>Halanaerobiaceae</taxon>
        <taxon>Halanaerobium</taxon>
    </lineage>
</organism>
<dbReference type="AlphaFoldDB" id="A0A4R6LUA1"/>
<dbReference type="RefSeq" id="WP_133514719.1">
    <property type="nucleotide sequence ID" value="NZ_SNWX01000008.1"/>
</dbReference>
<dbReference type="EMBL" id="SNWX01000008">
    <property type="protein sequence ID" value="TDO91977.1"/>
    <property type="molecule type" value="Genomic_DNA"/>
</dbReference>
<dbReference type="InterPro" id="IPR036013">
    <property type="entry name" value="Band_7/SPFH_dom_sf"/>
</dbReference>
<proteinExistence type="inferred from homology"/>
<accession>A0A4R6LUA1</accession>
<dbReference type="GO" id="GO:0008233">
    <property type="term" value="F:peptidase activity"/>
    <property type="evidence" value="ECO:0007669"/>
    <property type="project" value="UniProtKB-KW"/>
</dbReference>
<keyword evidence="8" id="KW-0378">Hydrolase</keyword>
<dbReference type="Proteomes" id="UP000295064">
    <property type="component" value="Unassembled WGS sequence"/>
</dbReference>
<evidence type="ECO:0000256" key="6">
    <source>
        <dbReference type="RuleBase" id="RU364113"/>
    </source>
</evidence>
<dbReference type="GO" id="GO:0016020">
    <property type="term" value="C:membrane"/>
    <property type="evidence" value="ECO:0007669"/>
    <property type="project" value="UniProtKB-SubCell"/>
</dbReference>
<comment type="subcellular location">
    <subcellularLocation>
        <location evidence="1 6">Membrane</location>
    </subcellularLocation>
</comment>
<dbReference type="Gene3D" id="3.30.479.30">
    <property type="entry name" value="Band 7 domain"/>
    <property type="match status" value="1"/>
</dbReference>
<dbReference type="SMART" id="SM00244">
    <property type="entry name" value="PHB"/>
    <property type="match status" value="1"/>
</dbReference>
<dbReference type="InterPro" id="IPR001107">
    <property type="entry name" value="Band_7"/>
</dbReference>
<dbReference type="SUPFAM" id="SSF117892">
    <property type="entry name" value="Band 7/SPFH domain"/>
    <property type="match status" value="1"/>
</dbReference>
<name>A0A4R6LUA1_9FIRM</name>
<dbReference type="PANTHER" id="PTHR43327">
    <property type="entry name" value="STOMATIN-LIKE PROTEIN 2, MITOCHONDRIAL"/>
    <property type="match status" value="1"/>
</dbReference>
<keyword evidence="4 6" id="KW-1133">Transmembrane helix</keyword>
<evidence type="ECO:0000256" key="2">
    <source>
        <dbReference type="ARBA" id="ARBA00006971"/>
    </source>
</evidence>
<protein>
    <recommendedName>
        <fullName evidence="6">Protein HflK</fullName>
    </recommendedName>
</protein>
<evidence type="ECO:0000256" key="1">
    <source>
        <dbReference type="ARBA" id="ARBA00004370"/>
    </source>
</evidence>
<evidence type="ECO:0000256" key="5">
    <source>
        <dbReference type="ARBA" id="ARBA00023136"/>
    </source>
</evidence>
<keyword evidence="5 6" id="KW-0472">Membrane</keyword>
<dbReference type="CDD" id="cd03404">
    <property type="entry name" value="SPFH_HflK"/>
    <property type="match status" value="1"/>
</dbReference>
<dbReference type="PANTHER" id="PTHR43327:SF2">
    <property type="entry name" value="MODULATOR OF FTSH PROTEASE HFLK"/>
    <property type="match status" value="1"/>
</dbReference>
<dbReference type="NCBIfam" id="TIGR01933">
    <property type="entry name" value="hflK"/>
    <property type="match status" value="1"/>
</dbReference>
<evidence type="ECO:0000259" key="7">
    <source>
        <dbReference type="SMART" id="SM00244"/>
    </source>
</evidence>
<comment type="caution">
    <text evidence="8">The sequence shown here is derived from an EMBL/GenBank/DDBJ whole genome shotgun (WGS) entry which is preliminary data.</text>
</comment>
<evidence type="ECO:0000313" key="8">
    <source>
        <dbReference type="EMBL" id="TDO91977.1"/>
    </source>
</evidence>
<keyword evidence="3 6" id="KW-0812">Transmembrane</keyword>
<dbReference type="OrthoDB" id="9779595at2"/>
<feature type="transmembrane region" description="Helical" evidence="6">
    <location>
        <begin position="34"/>
        <end position="53"/>
    </location>
</feature>
<evidence type="ECO:0000313" key="9">
    <source>
        <dbReference type="Proteomes" id="UP000295064"/>
    </source>
</evidence>
<dbReference type="InterPro" id="IPR050710">
    <property type="entry name" value="Band7/mec-2_domain"/>
</dbReference>
<evidence type="ECO:0000256" key="3">
    <source>
        <dbReference type="ARBA" id="ARBA00022692"/>
    </source>
</evidence>